<dbReference type="Pfam" id="PF13365">
    <property type="entry name" value="Trypsin_2"/>
    <property type="match status" value="1"/>
</dbReference>
<keyword evidence="2" id="KW-0378">Hydrolase</keyword>
<dbReference type="PRINTS" id="PR00834">
    <property type="entry name" value="PROTEASES2C"/>
</dbReference>
<dbReference type="InterPro" id="IPR001478">
    <property type="entry name" value="PDZ"/>
</dbReference>
<dbReference type="Proteomes" id="UP001056336">
    <property type="component" value="Chromosome"/>
</dbReference>
<keyword evidence="1" id="KW-0645">Protease</keyword>
<keyword evidence="4" id="KW-0812">Transmembrane</keyword>
<evidence type="ECO:0000313" key="7">
    <source>
        <dbReference type="Proteomes" id="UP001056336"/>
    </source>
</evidence>
<proteinExistence type="predicted"/>
<keyword evidence="7" id="KW-1185">Reference proteome</keyword>
<gene>
    <name evidence="6" type="ORF">M6D93_01710</name>
</gene>
<dbReference type="InterPro" id="IPR009003">
    <property type="entry name" value="Peptidase_S1_PA"/>
</dbReference>
<name>A0ABY4R0D6_9ACTN</name>
<dbReference type="PROSITE" id="PS50106">
    <property type="entry name" value="PDZ"/>
    <property type="match status" value="1"/>
</dbReference>
<evidence type="ECO:0000256" key="3">
    <source>
        <dbReference type="SAM" id="MobiDB-lite"/>
    </source>
</evidence>
<dbReference type="Gene3D" id="2.40.10.120">
    <property type="match status" value="1"/>
</dbReference>
<feature type="domain" description="PDZ" evidence="5">
    <location>
        <begin position="479"/>
        <end position="539"/>
    </location>
</feature>
<dbReference type="RefSeq" id="WP_249772442.1">
    <property type="nucleotide sequence ID" value="NZ_CP097332.1"/>
</dbReference>
<reference evidence="6" key="1">
    <citation type="journal article" date="2018" name="Int. J. Syst. Evol. Microbiol.">
        <title>Jatrophihabitans telluris sp. nov., isolated from sediment soil of lava forest wetlands and the emended description of the genus Jatrophihabitans.</title>
        <authorList>
            <person name="Lee K.C."/>
            <person name="Suh M.K."/>
            <person name="Eom M.K."/>
            <person name="Kim K.K."/>
            <person name="Kim J.S."/>
            <person name="Kim D.S."/>
            <person name="Ko S.H."/>
            <person name="Shin Y.K."/>
            <person name="Lee J.S."/>
        </authorList>
    </citation>
    <scope>NUCLEOTIDE SEQUENCE</scope>
    <source>
        <strain evidence="6">N237</strain>
    </source>
</reference>
<dbReference type="SMART" id="SM00228">
    <property type="entry name" value="PDZ"/>
    <property type="match status" value="1"/>
</dbReference>
<sequence length="578" mass="57015">MNDQPTPEANDPRPADTQGDRPGAQPPVTARPVGPTDDYGAPSFYHQTRGYGEGPATEATGDAQAQYPAPPSQLDEANQPYPSQPLGQPNPSQPYPSQPFGQAYASQAYPSQAYPSQAYPSQAYPSQAYPSQAYPSQAFGQPDPYQPNPYGGQQYWAPANYWAPPQPHQSVAAGTGANVPRHRRVLIGSVAAACAVGLTVGAVAYSVAQSNRNSTAQTSVTAPAQSGTGSSGSSGSDGTSGGTSGGGQFGWSNPFGSNGLGNSGSSGTSSTATKATAAQSKGVVDINTVLDYGTGKAAGTGIVLNSDGTILTNNHVVQGSTSISVTVVSTGKTYTATVVGTDPTDDVAVLKLANASGLTTASLGNSSAVAAGDKVTAVGNAGGTGGTPSAAAGSVTALDQSITASDSDGSNAEKLTGMIQVDADIQAGDSGGPLYNSAGQVIGIDTAASSSQSSQTVGFAVPIAKATSLASQILSGTDNSTIHQGYPAFLGVQLSAQASSSTAGVPVAGVVANSAAAKAGLAQGDTITGINGTVVNTATGLSGLLAKHNPGDTITVKWVDANGASHTASVTLGSGPAD</sequence>
<keyword evidence="4" id="KW-0472">Membrane</keyword>
<feature type="compositionally biased region" description="Low complexity" evidence="3">
    <location>
        <begin position="265"/>
        <end position="277"/>
    </location>
</feature>
<evidence type="ECO:0000259" key="5">
    <source>
        <dbReference type="PROSITE" id="PS50106"/>
    </source>
</evidence>
<dbReference type="Pfam" id="PF13180">
    <property type="entry name" value="PDZ_2"/>
    <property type="match status" value="1"/>
</dbReference>
<feature type="transmembrane region" description="Helical" evidence="4">
    <location>
        <begin position="185"/>
        <end position="208"/>
    </location>
</feature>
<keyword evidence="4" id="KW-1133">Transmembrane helix</keyword>
<protein>
    <submittedName>
        <fullName evidence="6">Trypsin-like peptidase domain-containing protein</fullName>
    </submittedName>
</protein>
<dbReference type="Gene3D" id="2.30.42.10">
    <property type="match status" value="1"/>
</dbReference>
<feature type="compositionally biased region" description="Low complexity" evidence="3">
    <location>
        <begin position="116"/>
        <end position="138"/>
    </location>
</feature>
<organism evidence="6 7">
    <name type="scientific">Jatrophihabitans telluris</name>
    <dbReference type="NCBI Taxonomy" id="2038343"/>
    <lineage>
        <taxon>Bacteria</taxon>
        <taxon>Bacillati</taxon>
        <taxon>Actinomycetota</taxon>
        <taxon>Actinomycetes</taxon>
        <taxon>Jatrophihabitantales</taxon>
        <taxon>Jatrophihabitantaceae</taxon>
        <taxon>Jatrophihabitans</taxon>
    </lineage>
</organism>
<accession>A0ABY4R0D6</accession>
<feature type="region of interest" description="Disordered" evidence="3">
    <location>
        <begin position="116"/>
        <end position="152"/>
    </location>
</feature>
<dbReference type="InterPro" id="IPR051201">
    <property type="entry name" value="Chloro_Bact_Ser_Proteases"/>
</dbReference>
<dbReference type="PANTHER" id="PTHR43343">
    <property type="entry name" value="PEPTIDASE S12"/>
    <property type="match status" value="1"/>
</dbReference>
<dbReference type="SUPFAM" id="SSF50156">
    <property type="entry name" value="PDZ domain-like"/>
    <property type="match status" value="1"/>
</dbReference>
<dbReference type="SUPFAM" id="SSF50494">
    <property type="entry name" value="Trypsin-like serine proteases"/>
    <property type="match status" value="1"/>
</dbReference>
<feature type="compositionally biased region" description="Gly residues" evidence="3">
    <location>
        <begin position="238"/>
        <end position="249"/>
    </location>
</feature>
<evidence type="ECO:0000256" key="4">
    <source>
        <dbReference type="SAM" id="Phobius"/>
    </source>
</evidence>
<evidence type="ECO:0000256" key="1">
    <source>
        <dbReference type="ARBA" id="ARBA00022670"/>
    </source>
</evidence>
<feature type="region of interest" description="Disordered" evidence="3">
    <location>
        <begin position="211"/>
        <end position="277"/>
    </location>
</feature>
<dbReference type="InterPro" id="IPR001940">
    <property type="entry name" value="Peptidase_S1C"/>
</dbReference>
<evidence type="ECO:0000313" key="6">
    <source>
        <dbReference type="EMBL" id="UQX88731.1"/>
    </source>
</evidence>
<evidence type="ECO:0000256" key="2">
    <source>
        <dbReference type="ARBA" id="ARBA00022801"/>
    </source>
</evidence>
<feature type="region of interest" description="Disordered" evidence="3">
    <location>
        <begin position="1"/>
        <end position="102"/>
    </location>
</feature>
<dbReference type="PANTHER" id="PTHR43343:SF3">
    <property type="entry name" value="PROTEASE DO-LIKE 8, CHLOROPLASTIC"/>
    <property type="match status" value="1"/>
</dbReference>
<dbReference type="InterPro" id="IPR036034">
    <property type="entry name" value="PDZ_sf"/>
</dbReference>
<feature type="compositionally biased region" description="Low complexity" evidence="3">
    <location>
        <begin position="226"/>
        <end position="237"/>
    </location>
</feature>
<feature type="compositionally biased region" description="Polar residues" evidence="3">
    <location>
        <begin position="211"/>
        <end position="225"/>
    </location>
</feature>
<dbReference type="EMBL" id="CP097332">
    <property type="protein sequence ID" value="UQX88731.1"/>
    <property type="molecule type" value="Genomic_DNA"/>
</dbReference>
<reference evidence="6" key="2">
    <citation type="submission" date="2022-05" db="EMBL/GenBank/DDBJ databases">
        <authorList>
            <person name="Kim J.-S."/>
            <person name="Lee K."/>
            <person name="Suh M."/>
            <person name="Eom M."/>
            <person name="Kim J.-S."/>
            <person name="Kim D.-S."/>
            <person name="Ko S.-H."/>
            <person name="Shin Y."/>
            <person name="Lee J.-S."/>
        </authorList>
    </citation>
    <scope>NUCLEOTIDE SEQUENCE</scope>
    <source>
        <strain evidence="6">N237</strain>
    </source>
</reference>